<dbReference type="Pfam" id="PF01459">
    <property type="entry name" value="Porin_3"/>
    <property type="match status" value="2"/>
</dbReference>
<dbReference type="Gene3D" id="2.40.160.10">
    <property type="entry name" value="Porin"/>
    <property type="match status" value="1"/>
</dbReference>
<dbReference type="InterPro" id="IPR023614">
    <property type="entry name" value="Porin_dom_sf"/>
</dbReference>
<dbReference type="Proteomes" id="UP000317494">
    <property type="component" value="Unassembled WGS sequence"/>
</dbReference>
<keyword evidence="7" id="KW-0653">Protein transport</keyword>
<dbReference type="VEuPathDB" id="FungiDB:SeMB42_g01426"/>
<dbReference type="EMBL" id="QEAN01000036">
    <property type="protein sequence ID" value="TPX52427.1"/>
    <property type="molecule type" value="Genomic_DNA"/>
</dbReference>
<keyword evidence="6" id="KW-1000">Mitochondrion outer membrane</keyword>
<dbReference type="PANTHER" id="PTHR10802">
    <property type="entry name" value="MITOCHONDRIAL IMPORT RECEPTOR SUBUNIT TOM40"/>
    <property type="match status" value="1"/>
</dbReference>
<dbReference type="InterPro" id="IPR027246">
    <property type="entry name" value="Porin_Euk/Tom40"/>
</dbReference>
<accession>A0A507DMK7</accession>
<reference evidence="13 14" key="1">
    <citation type="journal article" date="2019" name="Sci. Rep.">
        <title>Comparative genomics of chytrid fungi reveal insights into the obligate biotrophic and pathogenic lifestyle of Synchytrium endobioticum.</title>
        <authorList>
            <person name="van de Vossenberg B.T.L.H."/>
            <person name="Warris S."/>
            <person name="Nguyen H.D.T."/>
            <person name="van Gent-Pelzer M.P.E."/>
            <person name="Joly D.L."/>
            <person name="van de Geest H.C."/>
            <person name="Bonants P.J.M."/>
            <person name="Smith D.S."/>
            <person name="Levesque C.A."/>
            <person name="van der Lee T.A.J."/>
        </authorList>
    </citation>
    <scope>NUCLEOTIDE SEQUENCE [LARGE SCALE GENOMIC DNA]</scope>
    <source>
        <strain evidence="11 14">LEV6574</strain>
        <strain evidence="12 13">MB42</strain>
    </source>
</reference>
<sequence>MHIPSLRLQLLFHKDLKMNSLWERVTDFRKRMRLPCPGSYENLHKDIKGVLPTLHTIDGAKVDLTSMLSPSFQVTHSFAWASQHYPPTYHFGAGYVGRQSFLHGQVDSDGNLQARANYSWLQPSAEPTPKPATQSEQSQTPLPPPQEKVSPSPQQPAALPPPSRQSSSTTKMQAQFNTMQTMLQVEHDHVGSDWSVNLKAINSNPIDLPPSYLPPPPKGKTHPSSITGVFVAQYLQSITQSFALGGEYVLQRPSPDIEESAITLAMRYAPPSSTPVLSPPVLPPGFPSPYQPVNPSEPVEVLSATYQPSSGLLHTSYYRRINQRLEVAAELQLMVTMGSTRSEGMRNGLASVGFKMDTVFATVRGMIDTSGKVSTVIEERLAQGLSFQISGEMDYYKGQGGAGRVGVGFSLEA</sequence>
<organism evidence="12 13">
    <name type="scientific">Synchytrium endobioticum</name>
    <dbReference type="NCBI Taxonomy" id="286115"/>
    <lineage>
        <taxon>Eukaryota</taxon>
        <taxon>Fungi</taxon>
        <taxon>Fungi incertae sedis</taxon>
        <taxon>Chytridiomycota</taxon>
        <taxon>Chytridiomycota incertae sedis</taxon>
        <taxon>Chytridiomycetes</taxon>
        <taxon>Synchytriales</taxon>
        <taxon>Synchytriaceae</taxon>
        <taxon>Synchytrium</taxon>
    </lineage>
</organism>
<protein>
    <recommendedName>
        <fullName evidence="15">Mitochondrial distribution and morphology protein 10</fullName>
    </recommendedName>
</protein>
<dbReference type="GO" id="GO:0008320">
    <property type="term" value="F:protein transmembrane transporter activity"/>
    <property type="evidence" value="ECO:0007669"/>
    <property type="project" value="InterPro"/>
</dbReference>
<evidence type="ECO:0000256" key="10">
    <source>
        <dbReference type="SAM" id="MobiDB-lite"/>
    </source>
</evidence>
<comment type="subcellular location">
    <subcellularLocation>
        <location evidence="1">Mitochondrion outer membrane</location>
        <topology evidence="1">Multi-pass membrane protein</topology>
    </subcellularLocation>
</comment>
<dbReference type="Proteomes" id="UP000320475">
    <property type="component" value="Unassembled WGS sequence"/>
</dbReference>
<evidence type="ECO:0000256" key="5">
    <source>
        <dbReference type="ARBA" id="ARBA00022692"/>
    </source>
</evidence>
<dbReference type="GO" id="GO:0030150">
    <property type="term" value="P:protein import into mitochondrial matrix"/>
    <property type="evidence" value="ECO:0007669"/>
    <property type="project" value="InterPro"/>
</dbReference>
<gene>
    <name evidence="11" type="ORF">SeLEV6574_g00535</name>
    <name evidence="12" type="ORF">SeMB42_g01426</name>
</gene>
<keyword evidence="13" id="KW-1185">Reference proteome</keyword>
<name>A0A507DMK7_9FUNG</name>
<dbReference type="STRING" id="286115.A0A507DMK7"/>
<dbReference type="GO" id="GO:0005741">
    <property type="term" value="C:mitochondrial outer membrane"/>
    <property type="evidence" value="ECO:0007669"/>
    <property type="project" value="UniProtKB-SubCell"/>
</dbReference>
<evidence type="ECO:0000256" key="8">
    <source>
        <dbReference type="ARBA" id="ARBA00023128"/>
    </source>
</evidence>
<evidence type="ECO:0000313" key="12">
    <source>
        <dbReference type="EMBL" id="TPX52427.1"/>
    </source>
</evidence>
<comment type="caution">
    <text evidence="12">The sequence shown here is derived from an EMBL/GenBank/DDBJ whole genome shotgun (WGS) entry which is preliminary data.</text>
</comment>
<evidence type="ECO:0000256" key="1">
    <source>
        <dbReference type="ARBA" id="ARBA00004374"/>
    </source>
</evidence>
<evidence type="ECO:0000313" key="13">
    <source>
        <dbReference type="Proteomes" id="UP000317494"/>
    </source>
</evidence>
<evidence type="ECO:0000256" key="9">
    <source>
        <dbReference type="ARBA" id="ARBA00023136"/>
    </source>
</evidence>
<feature type="region of interest" description="Disordered" evidence="10">
    <location>
        <begin position="122"/>
        <end position="172"/>
    </location>
</feature>
<keyword evidence="4" id="KW-1134">Transmembrane beta strand</keyword>
<dbReference type="CDD" id="cd07305">
    <property type="entry name" value="Porin3_Tom40"/>
    <property type="match status" value="1"/>
</dbReference>
<evidence type="ECO:0000256" key="2">
    <source>
        <dbReference type="ARBA" id="ARBA00010510"/>
    </source>
</evidence>
<comment type="similarity">
    <text evidence="2">Belongs to the Tom40 family.</text>
</comment>
<keyword evidence="8" id="KW-0496">Mitochondrion</keyword>
<evidence type="ECO:0000256" key="7">
    <source>
        <dbReference type="ARBA" id="ARBA00022927"/>
    </source>
</evidence>
<dbReference type="InterPro" id="IPR037930">
    <property type="entry name" value="Tom40"/>
</dbReference>
<feature type="compositionally biased region" description="Polar residues" evidence="10">
    <location>
        <begin position="131"/>
        <end position="140"/>
    </location>
</feature>
<evidence type="ECO:0000256" key="4">
    <source>
        <dbReference type="ARBA" id="ARBA00022452"/>
    </source>
</evidence>
<dbReference type="AlphaFoldDB" id="A0A507DMK7"/>
<evidence type="ECO:0000256" key="3">
    <source>
        <dbReference type="ARBA" id="ARBA00022448"/>
    </source>
</evidence>
<evidence type="ECO:0000256" key="6">
    <source>
        <dbReference type="ARBA" id="ARBA00022787"/>
    </source>
</evidence>
<proteinExistence type="inferred from homology"/>
<dbReference type="EMBL" id="QEAM01000009">
    <property type="protein sequence ID" value="TPX51044.1"/>
    <property type="molecule type" value="Genomic_DNA"/>
</dbReference>
<evidence type="ECO:0000313" key="11">
    <source>
        <dbReference type="EMBL" id="TPX51044.1"/>
    </source>
</evidence>
<dbReference type="OrthoDB" id="19656at2759"/>
<evidence type="ECO:0008006" key="15">
    <source>
        <dbReference type="Google" id="ProtNLM"/>
    </source>
</evidence>
<keyword evidence="9" id="KW-0472">Membrane</keyword>
<keyword evidence="3" id="KW-0813">Transport</keyword>
<keyword evidence="5" id="KW-0812">Transmembrane</keyword>
<evidence type="ECO:0000313" key="14">
    <source>
        <dbReference type="Proteomes" id="UP000320475"/>
    </source>
</evidence>